<organism evidence="1">
    <name type="scientific">bioreactor metagenome</name>
    <dbReference type="NCBI Taxonomy" id="1076179"/>
    <lineage>
        <taxon>unclassified sequences</taxon>
        <taxon>metagenomes</taxon>
        <taxon>ecological metagenomes</taxon>
    </lineage>
</organism>
<gene>
    <name evidence="1" type="ORF">SDC9_174792</name>
</gene>
<proteinExistence type="predicted"/>
<comment type="caution">
    <text evidence="1">The sequence shown here is derived from an EMBL/GenBank/DDBJ whole genome shotgun (WGS) entry which is preliminary data.</text>
</comment>
<reference evidence="1" key="1">
    <citation type="submission" date="2019-08" db="EMBL/GenBank/DDBJ databases">
        <authorList>
            <person name="Kucharzyk K."/>
            <person name="Murdoch R.W."/>
            <person name="Higgins S."/>
            <person name="Loffler F."/>
        </authorList>
    </citation>
    <scope>NUCLEOTIDE SEQUENCE</scope>
</reference>
<dbReference type="AlphaFoldDB" id="A0A645GK69"/>
<accession>A0A645GK69</accession>
<evidence type="ECO:0000313" key="1">
    <source>
        <dbReference type="EMBL" id="MPN27361.1"/>
    </source>
</evidence>
<dbReference type="EMBL" id="VSSQ01077218">
    <property type="protein sequence ID" value="MPN27361.1"/>
    <property type="molecule type" value="Genomic_DNA"/>
</dbReference>
<protein>
    <submittedName>
        <fullName evidence="1">Uncharacterized protein</fullName>
    </submittedName>
</protein>
<sequence length="42" mass="4292">MGGLTVEAQTGVAMMTVENADRSGMGVASLTGQWNVASLPPR</sequence>
<name>A0A645GK69_9ZZZZ</name>